<dbReference type="EMBL" id="FPCH01000003">
    <property type="protein sequence ID" value="SFV38175.1"/>
    <property type="molecule type" value="Genomic_DNA"/>
</dbReference>
<keyword evidence="2" id="KW-1185">Reference proteome</keyword>
<gene>
    <name evidence="1" type="ORF">SAMN04488557_3579</name>
</gene>
<sequence>MSALTGQVVITTGGSSRIGRAAALNCLREFG</sequence>
<dbReference type="AlphaFoldDB" id="A0A1I7NU32"/>
<dbReference type="Proteomes" id="UP000199423">
    <property type="component" value="Unassembled WGS sequence"/>
</dbReference>
<name>A0A1I7NU32_9HYPH</name>
<evidence type="ECO:0000313" key="2">
    <source>
        <dbReference type="Proteomes" id="UP000199423"/>
    </source>
</evidence>
<dbReference type="Gene3D" id="3.40.50.720">
    <property type="entry name" value="NAD(P)-binding Rossmann-like Domain"/>
    <property type="match status" value="1"/>
</dbReference>
<proteinExistence type="predicted"/>
<protein>
    <submittedName>
        <fullName evidence="1">Uncharacterized protein</fullName>
    </submittedName>
</protein>
<accession>A0A1I7NU32</accession>
<dbReference type="STRING" id="51670.SAMN04488557_3579"/>
<reference evidence="2" key="1">
    <citation type="submission" date="2016-10" db="EMBL/GenBank/DDBJ databases">
        <authorList>
            <person name="Varghese N."/>
            <person name="Submissions S."/>
        </authorList>
    </citation>
    <scope>NUCLEOTIDE SEQUENCE [LARGE SCALE GENOMIC DNA]</scope>
    <source>
        <strain evidence="2">DSM 1565</strain>
    </source>
</reference>
<dbReference type="SUPFAM" id="SSF51735">
    <property type="entry name" value="NAD(P)-binding Rossmann-fold domains"/>
    <property type="match status" value="1"/>
</dbReference>
<evidence type="ECO:0000313" key="1">
    <source>
        <dbReference type="EMBL" id="SFV38175.1"/>
    </source>
</evidence>
<organism evidence="1 2">
    <name type="scientific">Hyphomicrobium facile</name>
    <dbReference type="NCBI Taxonomy" id="51670"/>
    <lineage>
        <taxon>Bacteria</taxon>
        <taxon>Pseudomonadati</taxon>
        <taxon>Pseudomonadota</taxon>
        <taxon>Alphaproteobacteria</taxon>
        <taxon>Hyphomicrobiales</taxon>
        <taxon>Hyphomicrobiaceae</taxon>
        <taxon>Hyphomicrobium</taxon>
    </lineage>
</organism>
<dbReference type="InterPro" id="IPR036291">
    <property type="entry name" value="NAD(P)-bd_dom_sf"/>
</dbReference>